<dbReference type="InterPro" id="IPR015421">
    <property type="entry name" value="PyrdxlP-dep_Trfase_major"/>
</dbReference>
<evidence type="ECO:0000256" key="5">
    <source>
        <dbReference type="RuleBase" id="RU004508"/>
    </source>
</evidence>
<dbReference type="AlphaFoldDB" id="A0A1F6CBV1"/>
<dbReference type="GO" id="GO:0000271">
    <property type="term" value="P:polysaccharide biosynthetic process"/>
    <property type="evidence" value="ECO:0007669"/>
    <property type="project" value="TreeGrafter"/>
</dbReference>
<evidence type="ECO:0000256" key="4">
    <source>
        <dbReference type="PIRSR" id="PIRSR000390-2"/>
    </source>
</evidence>
<sequence length="362" mass="39987">MPIPFIDLKAQYQTIQSEIDAAIREVIESTAFIGGRHAQAFEASFARYCGVSRAVGASSGTTALHLAFAALGIGPGDEVITVPNTFIATAEMISITGARPVFVDVEDATFNLDPAKLRAAITPRTKAIVPVHLYGQIADMDPILKIAREIPVVEDAAQAHGAEYRGRRAGQMGKAATYSFYPGKILGAYGDAGVVVTHDDALAKKMEMLANHGRTGKYEHETPAFNYRLDGMQAAILSVKLRHLDEWLERRRARAQVYTRLLEDAVVTPKEMPYARHVYTYYVIRTRHRNRVQAALKERGIDAIIHYPIPLHLQPAYKCLGHKKGDFPVAERQAEEILSLPLYAELEEGQIKEIVEVILSAV</sequence>
<dbReference type="Gene3D" id="3.40.640.10">
    <property type="entry name" value="Type I PLP-dependent aspartate aminotransferase-like (Major domain)"/>
    <property type="match status" value="1"/>
</dbReference>
<dbReference type="Gene3D" id="3.90.1150.10">
    <property type="entry name" value="Aspartate Aminotransferase, domain 1"/>
    <property type="match status" value="1"/>
</dbReference>
<gene>
    <name evidence="6" type="ORF">A3F84_11715</name>
</gene>
<evidence type="ECO:0000256" key="1">
    <source>
        <dbReference type="ARBA" id="ARBA00022898"/>
    </source>
</evidence>
<dbReference type="PANTHER" id="PTHR30244">
    <property type="entry name" value="TRANSAMINASE"/>
    <property type="match status" value="1"/>
</dbReference>
<dbReference type="FunFam" id="3.40.640.10:FF:000089">
    <property type="entry name" value="Aminotransferase, DegT/DnrJ/EryC1/StrS family"/>
    <property type="match status" value="1"/>
</dbReference>
<feature type="active site" description="Proton acceptor" evidence="3">
    <location>
        <position position="184"/>
    </location>
</feature>
<dbReference type="CDD" id="cd00616">
    <property type="entry name" value="AHBA_syn"/>
    <property type="match status" value="1"/>
</dbReference>
<dbReference type="InterPro" id="IPR015422">
    <property type="entry name" value="PyrdxlP-dep_Trfase_small"/>
</dbReference>
<dbReference type="InterPro" id="IPR015424">
    <property type="entry name" value="PyrdxlP-dep_Trfase"/>
</dbReference>
<evidence type="ECO:0000313" key="7">
    <source>
        <dbReference type="Proteomes" id="UP000178606"/>
    </source>
</evidence>
<protein>
    <submittedName>
        <fullName evidence="6">Erythromycin biosynthesis sensory transduction protein eryC1</fullName>
    </submittedName>
</protein>
<comment type="similarity">
    <text evidence="2 5">Belongs to the DegT/DnrJ/EryC1 family.</text>
</comment>
<dbReference type="PANTHER" id="PTHR30244:SF36">
    <property type="entry name" value="3-OXO-GLUCOSE-6-PHOSPHATE:GLUTAMATE AMINOTRANSFERASE"/>
    <property type="match status" value="1"/>
</dbReference>
<feature type="modified residue" description="N6-(pyridoxal phosphate)lysine" evidence="4">
    <location>
        <position position="184"/>
    </location>
</feature>
<keyword evidence="1 4" id="KW-0663">Pyridoxal phosphate</keyword>
<dbReference type="Proteomes" id="UP000178606">
    <property type="component" value="Unassembled WGS sequence"/>
</dbReference>
<dbReference type="PIRSF" id="PIRSF000390">
    <property type="entry name" value="PLP_StrS"/>
    <property type="match status" value="1"/>
</dbReference>
<organism evidence="6 7">
    <name type="scientific">Handelsmanbacteria sp. (strain RIFCSPLOWO2_12_FULL_64_10)</name>
    <dbReference type="NCBI Taxonomy" id="1817868"/>
    <lineage>
        <taxon>Bacteria</taxon>
        <taxon>Candidatus Handelsmaniibacteriota</taxon>
    </lineage>
</organism>
<comment type="caution">
    <text evidence="6">The sequence shown here is derived from an EMBL/GenBank/DDBJ whole genome shotgun (WGS) entry which is preliminary data.</text>
</comment>
<dbReference type="Pfam" id="PF01041">
    <property type="entry name" value="DegT_DnrJ_EryC1"/>
    <property type="match status" value="1"/>
</dbReference>
<evidence type="ECO:0000256" key="3">
    <source>
        <dbReference type="PIRSR" id="PIRSR000390-1"/>
    </source>
</evidence>
<dbReference type="InterPro" id="IPR000653">
    <property type="entry name" value="DegT/StrS_aminotransferase"/>
</dbReference>
<proteinExistence type="inferred from homology"/>
<reference evidence="6 7" key="1">
    <citation type="journal article" date="2016" name="Nat. Commun.">
        <title>Thousands of microbial genomes shed light on interconnected biogeochemical processes in an aquifer system.</title>
        <authorList>
            <person name="Anantharaman K."/>
            <person name="Brown C.T."/>
            <person name="Hug L.A."/>
            <person name="Sharon I."/>
            <person name="Castelle C.J."/>
            <person name="Probst A.J."/>
            <person name="Thomas B.C."/>
            <person name="Singh A."/>
            <person name="Wilkins M.J."/>
            <person name="Karaoz U."/>
            <person name="Brodie E.L."/>
            <person name="Williams K.H."/>
            <person name="Hubbard S.S."/>
            <person name="Banfield J.F."/>
        </authorList>
    </citation>
    <scope>NUCLEOTIDE SEQUENCE [LARGE SCALE GENOMIC DNA]</scope>
    <source>
        <strain evidence="7">RIFCSPLOWO2_12_FULL_64_10</strain>
    </source>
</reference>
<dbReference type="EMBL" id="MFKF01000312">
    <property type="protein sequence ID" value="OGG46471.1"/>
    <property type="molecule type" value="Genomic_DNA"/>
</dbReference>
<dbReference type="SUPFAM" id="SSF53383">
    <property type="entry name" value="PLP-dependent transferases"/>
    <property type="match status" value="1"/>
</dbReference>
<accession>A0A1F6CBV1</accession>
<dbReference type="GO" id="GO:0030170">
    <property type="term" value="F:pyridoxal phosphate binding"/>
    <property type="evidence" value="ECO:0007669"/>
    <property type="project" value="UniProtKB-ARBA"/>
</dbReference>
<dbReference type="GO" id="GO:0008483">
    <property type="term" value="F:transaminase activity"/>
    <property type="evidence" value="ECO:0007669"/>
    <property type="project" value="TreeGrafter"/>
</dbReference>
<evidence type="ECO:0000256" key="2">
    <source>
        <dbReference type="ARBA" id="ARBA00037999"/>
    </source>
</evidence>
<name>A0A1F6CBV1_HANXR</name>
<evidence type="ECO:0000313" key="6">
    <source>
        <dbReference type="EMBL" id="OGG46471.1"/>
    </source>
</evidence>